<evidence type="ECO:0000313" key="6">
    <source>
        <dbReference type="EMBL" id="QFZ18974.1"/>
    </source>
</evidence>
<name>A0A5Q0GZK2_SACSY</name>
<gene>
    <name evidence="6" type="ORF">EKG83_17315</name>
</gene>
<dbReference type="OrthoDB" id="4273853at2"/>
<feature type="chain" id="PRO_5024964088" evidence="4">
    <location>
        <begin position="28"/>
        <end position="533"/>
    </location>
</feature>
<accession>A0A5Q0GZK2</accession>
<dbReference type="EMBL" id="CP034550">
    <property type="protein sequence ID" value="QFZ18974.1"/>
    <property type="molecule type" value="Genomic_DNA"/>
</dbReference>
<feature type="domain" description="Peptidase S33 tripeptidyl aminopeptidase-like C-terminal" evidence="5">
    <location>
        <begin position="399"/>
        <end position="499"/>
    </location>
</feature>
<dbReference type="PANTHER" id="PTHR43248">
    <property type="entry name" value="2-SUCCINYL-6-HYDROXY-2,4-CYCLOHEXADIENE-1-CARBOXYLATE SYNTHASE"/>
    <property type="match status" value="1"/>
</dbReference>
<dbReference type="KEGG" id="ssyi:EKG83_17315"/>
<evidence type="ECO:0000256" key="4">
    <source>
        <dbReference type="SAM" id="SignalP"/>
    </source>
</evidence>
<organism evidence="6 7">
    <name type="scientific">Saccharothrix syringae</name>
    <name type="common">Nocardiopsis syringae</name>
    <dbReference type="NCBI Taxonomy" id="103733"/>
    <lineage>
        <taxon>Bacteria</taxon>
        <taxon>Bacillati</taxon>
        <taxon>Actinomycetota</taxon>
        <taxon>Actinomycetes</taxon>
        <taxon>Pseudonocardiales</taxon>
        <taxon>Pseudonocardiaceae</taxon>
        <taxon>Saccharothrix</taxon>
    </lineage>
</organism>
<dbReference type="GO" id="GO:0016787">
    <property type="term" value="F:hydrolase activity"/>
    <property type="evidence" value="ECO:0007669"/>
    <property type="project" value="UniProtKB-KW"/>
</dbReference>
<dbReference type="InterPro" id="IPR029058">
    <property type="entry name" value="AB_hydrolase_fold"/>
</dbReference>
<dbReference type="SUPFAM" id="SSF53474">
    <property type="entry name" value="alpha/beta-Hydrolases"/>
    <property type="match status" value="1"/>
</dbReference>
<keyword evidence="3 6" id="KW-0378">Hydrolase</keyword>
<sequence>MRRTTRMTAALTTPLLACGLLTTEATAESPPGTPRHYLTQAIDWKPCFTEVPAEAPPGAERLECGSYKAPLDWHRPHDPTDITIAVSRLKPADSRTTVLTNPGGPGASGRMLPLMFLAGNRTRLTDNAEIIGIDVRGTGDSTKASCGGLTYPFHLDPRDRGRANVDAVHDAMAEYARTCQEKSGALGRAITTEQTVRDLDLLRHLLGRRKVSWVGYSGGTWLGAHYATAFPHRVERFVLDSNAEFTAPWQQVFSVFGAAGERRFRVDLAPWLGRHDSLYHLGSDGEQVRRTYERVRSKLVERPVVLPDGTVVTATQFDLGLFNSLYAKASWPETGRQFARLVALVDQPPTAAATTAAAVDPVADATEGTLMNILCNDTPFRGDARSLAREAERDGTRYPLFGWYRLAGPCAFWDRPDDVRLPTPTGRGVPPVLMVQSVRDPATPLEGARRAHERFAGSRLLTVTDEGDHGIYGGDNACVNDVVESYLVDGVVPPGDLSCAGMPLPEPAARTAAVPNPLREVERLTKVIGPLPG</sequence>
<evidence type="ECO:0000256" key="3">
    <source>
        <dbReference type="ARBA" id="ARBA00022801"/>
    </source>
</evidence>
<protein>
    <submittedName>
        <fullName evidence="6">Alpha/beta hydrolase</fullName>
    </submittedName>
</protein>
<dbReference type="Pfam" id="PF08386">
    <property type="entry name" value="Abhydrolase_4"/>
    <property type="match status" value="1"/>
</dbReference>
<dbReference type="PANTHER" id="PTHR43248:SF29">
    <property type="entry name" value="TRIPEPTIDYL AMINOPEPTIDASE"/>
    <property type="match status" value="1"/>
</dbReference>
<keyword evidence="7" id="KW-1185">Reference proteome</keyword>
<dbReference type="Gene3D" id="3.40.50.1820">
    <property type="entry name" value="alpha/beta hydrolase"/>
    <property type="match status" value="1"/>
</dbReference>
<evidence type="ECO:0000256" key="2">
    <source>
        <dbReference type="ARBA" id="ARBA00022729"/>
    </source>
</evidence>
<keyword evidence="2 4" id="KW-0732">Signal</keyword>
<dbReference type="AlphaFoldDB" id="A0A5Q0GZK2"/>
<comment type="similarity">
    <text evidence="1">Belongs to the peptidase S33 family.</text>
</comment>
<dbReference type="InterPro" id="IPR051601">
    <property type="entry name" value="Serine_prot/Carboxylest_S33"/>
</dbReference>
<feature type="signal peptide" evidence="4">
    <location>
        <begin position="1"/>
        <end position="27"/>
    </location>
</feature>
<evidence type="ECO:0000259" key="5">
    <source>
        <dbReference type="Pfam" id="PF08386"/>
    </source>
</evidence>
<reference evidence="7" key="1">
    <citation type="journal article" date="2021" name="Curr. Microbiol.">
        <title>Complete genome of nocamycin-producing strain Saccharothrix syringae NRRL B-16468 reveals the biosynthetic potential for secondary metabolites.</title>
        <authorList>
            <person name="Mo X."/>
            <person name="Yang S."/>
        </authorList>
    </citation>
    <scope>NUCLEOTIDE SEQUENCE [LARGE SCALE GENOMIC DNA]</scope>
    <source>
        <strain evidence="7">ATCC 51364 / DSM 43886 / JCM 6844 / KCTC 9398 / NBRC 14523 / NRRL B-16468 / INA 2240</strain>
    </source>
</reference>
<evidence type="ECO:0000313" key="7">
    <source>
        <dbReference type="Proteomes" id="UP000325787"/>
    </source>
</evidence>
<dbReference type="RefSeq" id="WP_153278182.1">
    <property type="nucleotide sequence ID" value="NZ_CP034550.1"/>
</dbReference>
<dbReference type="Proteomes" id="UP000325787">
    <property type="component" value="Chromosome"/>
</dbReference>
<evidence type="ECO:0000256" key="1">
    <source>
        <dbReference type="ARBA" id="ARBA00010088"/>
    </source>
</evidence>
<proteinExistence type="inferred from homology"/>
<dbReference type="InterPro" id="IPR013595">
    <property type="entry name" value="Pept_S33_TAP-like_C"/>
</dbReference>